<keyword evidence="4" id="KW-1185">Reference proteome</keyword>
<dbReference type="PANTHER" id="PTHR23272:SF182">
    <property type="entry name" value="OS09G0381850 PROTEIN"/>
    <property type="match status" value="1"/>
</dbReference>
<accession>A0AAE1MRM5</accession>
<dbReference type="SUPFAM" id="SSF53098">
    <property type="entry name" value="Ribonuclease H-like"/>
    <property type="match status" value="1"/>
</dbReference>
<dbReference type="Pfam" id="PF05699">
    <property type="entry name" value="Dimer_Tnp_hAT"/>
    <property type="match status" value="1"/>
</dbReference>
<dbReference type="InterPro" id="IPR012337">
    <property type="entry name" value="RNaseH-like_sf"/>
</dbReference>
<dbReference type="GO" id="GO:0046983">
    <property type="term" value="F:protein dimerization activity"/>
    <property type="evidence" value="ECO:0007669"/>
    <property type="project" value="InterPro"/>
</dbReference>
<evidence type="ECO:0000313" key="4">
    <source>
        <dbReference type="Proteomes" id="UP001293593"/>
    </source>
</evidence>
<feature type="domain" description="HAT C-terminal dimerisation" evidence="1">
    <location>
        <begin position="118"/>
        <end position="203"/>
    </location>
</feature>
<comment type="caution">
    <text evidence="3">The sequence shown here is derived from an EMBL/GenBank/DDBJ whole genome shotgun (WGS) entry which is preliminary data.</text>
</comment>
<reference evidence="3" key="1">
    <citation type="submission" date="2023-10" db="EMBL/GenBank/DDBJ databases">
        <title>Chromosome-level genome of the transformable northern wattle, Acacia crassicarpa.</title>
        <authorList>
            <person name="Massaro I."/>
            <person name="Sinha N.R."/>
            <person name="Poethig S."/>
            <person name="Leichty A.R."/>
        </authorList>
    </citation>
    <scope>NUCLEOTIDE SEQUENCE</scope>
    <source>
        <strain evidence="3">Acra3RX</strain>
        <tissue evidence="3">Leaf</tissue>
    </source>
</reference>
<evidence type="ECO:0000313" key="3">
    <source>
        <dbReference type="EMBL" id="KAK4270401.1"/>
    </source>
</evidence>
<evidence type="ECO:0000259" key="1">
    <source>
        <dbReference type="Pfam" id="PF05699"/>
    </source>
</evidence>
<dbReference type="EMBL" id="JAWXYG010000006">
    <property type="protein sequence ID" value="KAK4270401.1"/>
    <property type="molecule type" value="Genomic_DNA"/>
</dbReference>
<dbReference type="Pfam" id="PF14372">
    <property type="entry name" value="hAT-like_RNase-H"/>
    <property type="match status" value="1"/>
</dbReference>
<dbReference type="Proteomes" id="UP001293593">
    <property type="component" value="Unassembled WGS sequence"/>
</dbReference>
<evidence type="ECO:0000259" key="2">
    <source>
        <dbReference type="Pfam" id="PF14372"/>
    </source>
</evidence>
<sequence>MAISMKEKFDKYWGECNMVMALASILDPRCKLYVINYCFPLIYKPDYVASENIDKVVKALNSIYDGYVAVYKGETCNEDHNVGNNSSSNVPSSSIVTGFDQIMNIVREKQAIPPMKSELEAYLEESVFIPDGNSNSFTALEWWKNNSVKYKILSKMAADILAIPISTVASESTFSAGGRVIDEYRSRLNEKSIEALICGGDWLRNKYGLKKKQKVFEAEEEIILKI</sequence>
<organism evidence="3 4">
    <name type="scientific">Acacia crassicarpa</name>
    <name type="common">northern wattle</name>
    <dbReference type="NCBI Taxonomy" id="499986"/>
    <lineage>
        <taxon>Eukaryota</taxon>
        <taxon>Viridiplantae</taxon>
        <taxon>Streptophyta</taxon>
        <taxon>Embryophyta</taxon>
        <taxon>Tracheophyta</taxon>
        <taxon>Spermatophyta</taxon>
        <taxon>Magnoliopsida</taxon>
        <taxon>eudicotyledons</taxon>
        <taxon>Gunneridae</taxon>
        <taxon>Pentapetalae</taxon>
        <taxon>rosids</taxon>
        <taxon>fabids</taxon>
        <taxon>Fabales</taxon>
        <taxon>Fabaceae</taxon>
        <taxon>Caesalpinioideae</taxon>
        <taxon>mimosoid clade</taxon>
        <taxon>Acacieae</taxon>
        <taxon>Acacia</taxon>
    </lineage>
</organism>
<dbReference type="AlphaFoldDB" id="A0AAE1MRM5"/>
<dbReference type="InterPro" id="IPR025525">
    <property type="entry name" value="hAT-like_transposase_RNase-H"/>
</dbReference>
<name>A0AAE1MRM5_9FABA</name>
<dbReference type="PANTHER" id="PTHR23272">
    <property type="entry name" value="BED FINGER-RELATED"/>
    <property type="match status" value="1"/>
</dbReference>
<gene>
    <name evidence="3" type="ORF">QN277_023439</name>
</gene>
<evidence type="ECO:0008006" key="5">
    <source>
        <dbReference type="Google" id="ProtNLM"/>
    </source>
</evidence>
<feature type="domain" description="hAT-like transposase RNase-H fold" evidence="2">
    <location>
        <begin position="1"/>
        <end position="67"/>
    </location>
</feature>
<proteinExistence type="predicted"/>
<protein>
    <recommendedName>
        <fullName evidence="5">Transposase</fullName>
    </recommendedName>
</protein>
<dbReference type="GO" id="GO:0003677">
    <property type="term" value="F:DNA binding"/>
    <property type="evidence" value="ECO:0007669"/>
    <property type="project" value="InterPro"/>
</dbReference>
<dbReference type="InterPro" id="IPR008906">
    <property type="entry name" value="HATC_C_dom"/>
</dbReference>